<evidence type="ECO:0000313" key="2">
    <source>
        <dbReference type="Proteomes" id="UP000464374"/>
    </source>
</evidence>
<proteinExistence type="predicted"/>
<dbReference type="EMBL" id="CP048020">
    <property type="protein sequence ID" value="QHX42173.1"/>
    <property type="molecule type" value="Genomic_DNA"/>
</dbReference>
<organism evidence="1 2">
    <name type="scientific">Treponema vincentii</name>
    <dbReference type="NCBI Taxonomy" id="69710"/>
    <lineage>
        <taxon>Bacteria</taxon>
        <taxon>Pseudomonadati</taxon>
        <taxon>Spirochaetota</taxon>
        <taxon>Spirochaetia</taxon>
        <taxon>Spirochaetales</taxon>
        <taxon>Treponemataceae</taxon>
        <taxon>Treponema</taxon>
    </lineage>
</organism>
<reference evidence="1 2" key="1">
    <citation type="submission" date="2020-01" db="EMBL/GenBank/DDBJ databases">
        <title>Complete genome sequence of a human oral phylogroup 1 Treponema sp. strain ATCC 700766, originally isolated from periodontitis dental plaque.</title>
        <authorList>
            <person name="Chan Y."/>
            <person name="Huo Y.-B."/>
            <person name="Yu X.-L."/>
            <person name="Zeng H."/>
            <person name="Leung W.-K."/>
            <person name="Watt R.M."/>
        </authorList>
    </citation>
    <scope>NUCLEOTIDE SEQUENCE [LARGE SCALE GENOMIC DNA]</scope>
    <source>
        <strain evidence="1 2">OMZ 804</strain>
    </source>
</reference>
<gene>
    <name evidence="1" type="ORF">GWP43_00420</name>
</gene>
<dbReference type="AlphaFoldDB" id="A0A6P1XYQ4"/>
<protein>
    <submittedName>
        <fullName evidence="1">Uncharacterized protein</fullName>
    </submittedName>
</protein>
<evidence type="ECO:0000313" key="1">
    <source>
        <dbReference type="EMBL" id="QHX42173.1"/>
    </source>
</evidence>
<sequence length="71" mass="8150">MFHLYHCSKELQYIPSAYIVDIILGYLTGITGEYITPKGYAVCDEHPNDFAVYEVDFPYKENLKLPGQIFG</sequence>
<dbReference type="KEGG" id="trz:GWP43_00420"/>
<accession>A0A6P1XYQ4</accession>
<dbReference type="Proteomes" id="UP000464374">
    <property type="component" value="Chromosome"/>
</dbReference>
<name>A0A6P1XYQ4_9SPIR</name>